<dbReference type="SUPFAM" id="SSF49452">
    <property type="entry name" value="Starch-binding domain-like"/>
    <property type="match status" value="1"/>
</dbReference>
<dbReference type="GO" id="GO:0030246">
    <property type="term" value="F:carbohydrate binding"/>
    <property type="evidence" value="ECO:0007669"/>
    <property type="project" value="InterPro"/>
</dbReference>
<evidence type="ECO:0000259" key="3">
    <source>
        <dbReference type="Pfam" id="PF13205"/>
    </source>
</evidence>
<dbReference type="InterPro" id="IPR013784">
    <property type="entry name" value="Carb-bd-like_fold"/>
</dbReference>
<protein>
    <submittedName>
        <fullName evidence="4">Ig-like domain-containing protein</fullName>
    </submittedName>
</protein>
<dbReference type="RefSeq" id="WP_074241468.1">
    <property type="nucleotide sequence ID" value="NZ_FSRA01000002.1"/>
</dbReference>
<accession>A0A1N6JJR5</accession>
<dbReference type="InterPro" id="IPR032812">
    <property type="entry name" value="SbsA_Ig"/>
</dbReference>
<feature type="domain" description="SbsA Ig-like" evidence="3">
    <location>
        <begin position="36"/>
        <end position="126"/>
    </location>
</feature>
<sequence>MNQNFRGWIGSLIVLALCSFFTQCANIVPPGGGSRDTLAPRLIYVDPADSTLNFNSQRVVFHFNEFVELDNVIEKMIVSPTLKRTPTVTAKLRTITLLVKDSLQPNTTYTFNFGDAVKDVNERNPIEDFQYVVSTGKYLDSLQITGKLIVAETGRVDSNVAVMLYSNLEDSAVSKEKPLYLAKTKGDGSYRFKNLKPGTYRIFALKEEDRDFQYTNKKEMIAFSDELIELKENMANVNMALFSEIDTVKAEEEAPPAEPAPAAKLPKKPKLLAAAELNGGKQELGDSLSLVFSAPLKSLDTARILLLEDTTHKQVAFTLHAADTTSKKFKMAYNWKPGKPYQLILPQGFATDTMGITTLKADTIAFEAKSIDDYGIIKLSLSIGDSAHLVLPADTGYEFVIQLVSNKEIKYQGVINNGKWERGLIQPGEYEIRVLVDENRNGIWDTGVYYGKPKKQPEKVFPYKENLTVKKNWTLSPTVKL</sequence>
<dbReference type="STRING" id="536979.SAMN04488055_4094"/>
<keyword evidence="5" id="KW-1185">Reference proteome</keyword>
<organism evidence="4 5">
    <name type="scientific">Chitinophaga niabensis</name>
    <dbReference type="NCBI Taxonomy" id="536979"/>
    <lineage>
        <taxon>Bacteria</taxon>
        <taxon>Pseudomonadati</taxon>
        <taxon>Bacteroidota</taxon>
        <taxon>Chitinophagia</taxon>
        <taxon>Chitinophagales</taxon>
        <taxon>Chitinophagaceae</taxon>
        <taxon>Chitinophaga</taxon>
    </lineage>
</organism>
<gene>
    <name evidence="4" type="ORF">SAMN04488055_4094</name>
</gene>
<dbReference type="AlphaFoldDB" id="A0A1N6JJR5"/>
<dbReference type="Pfam" id="PF13205">
    <property type="entry name" value="Big_5"/>
    <property type="match status" value="1"/>
</dbReference>
<dbReference type="EMBL" id="FSRA01000002">
    <property type="protein sequence ID" value="SIO44565.1"/>
    <property type="molecule type" value="Genomic_DNA"/>
</dbReference>
<keyword evidence="1 2" id="KW-0732">Signal</keyword>
<evidence type="ECO:0000256" key="1">
    <source>
        <dbReference type="ARBA" id="ARBA00022729"/>
    </source>
</evidence>
<dbReference type="Proteomes" id="UP000185003">
    <property type="component" value="Unassembled WGS sequence"/>
</dbReference>
<feature type="signal peptide" evidence="2">
    <location>
        <begin position="1"/>
        <end position="25"/>
    </location>
</feature>
<dbReference type="InterPro" id="IPR013783">
    <property type="entry name" value="Ig-like_fold"/>
</dbReference>
<evidence type="ECO:0000313" key="4">
    <source>
        <dbReference type="EMBL" id="SIO44565.1"/>
    </source>
</evidence>
<reference evidence="4 5" key="1">
    <citation type="submission" date="2016-11" db="EMBL/GenBank/DDBJ databases">
        <authorList>
            <person name="Jaros S."/>
            <person name="Januszkiewicz K."/>
            <person name="Wedrychowicz H."/>
        </authorList>
    </citation>
    <scope>NUCLEOTIDE SEQUENCE [LARGE SCALE GENOMIC DNA]</scope>
    <source>
        <strain evidence="4 5">DSM 24787</strain>
    </source>
</reference>
<name>A0A1N6JJR5_9BACT</name>
<evidence type="ECO:0000313" key="5">
    <source>
        <dbReference type="Proteomes" id="UP000185003"/>
    </source>
</evidence>
<proteinExistence type="predicted"/>
<feature type="chain" id="PRO_5013337481" evidence="2">
    <location>
        <begin position="26"/>
        <end position="481"/>
    </location>
</feature>
<evidence type="ECO:0000256" key="2">
    <source>
        <dbReference type="SAM" id="SignalP"/>
    </source>
</evidence>
<dbReference type="Gene3D" id="2.60.40.10">
    <property type="entry name" value="Immunoglobulins"/>
    <property type="match status" value="1"/>
</dbReference>
<dbReference type="OrthoDB" id="9809989at2"/>